<organism evidence="3 4">
    <name type="scientific">Bosea vaviloviae</name>
    <dbReference type="NCBI Taxonomy" id="1526658"/>
    <lineage>
        <taxon>Bacteria</taxon>
        <taxon>Pseudomonadati</taxon>
        <taxon>Pseudomonadota</taxon>
        <taxon>Alphaproteobacteria</taxon>
        <taxon>Hyphomicrobiales</taxon>
        <taxon>Boseaceae</taxon>
        <taxon>Bosea</taxon>
    </lineage>
</organism>
<evidence type="ECO:0000313" key="3">
    <source>
        <dbReference type="EMBL" id="KPH81759.1"/>
    </source>
</evidence>
<dbReference type="RefSeq" id="WP_054208436.1">
    <property type="nucleotide sequence ID" value="NZ_LGSZ01000028.1"/>
</dbReference>
<dbReference type="InterPro" id="IPR038972">
    <property type="entry name" value="YiaA-like"/>
</dbReference>
<dbReference type="OrthoDB" id="163792at2"/>
<dbReference type="PANTHER" id="PTHR37290:SF1">
    <property type="entry name" value="INNER MEMBRANE PROTEIN YIAA"/>
    <property type="match status" value="1"/>
</dbReference>
<evidence type="ECO:0000313" key="4">
    <source>
        <dbReference type="Proteomes" id="UP000037822"/>
    </source>
</evidence>
<feature type="domain" description="YiaAB two helix" evidence="2">
    <location>
        <begin position="12"/>
        <end position="64"/>
    </location>
</feature>
<dbReference type="Proteomes" id="UP000037822">
    <property type="component" value="Unassembled WGS sequence"/>
</dbReference>
<proteinExistence type="predicted"/>
<accession>A0A0N1F7B9</accession>
<dbReference type="AlphaFoldDB" id="A0A0N1F7B9"/>
<dbReference type="GO" id="GO:0005886">
    <property type="term" value="C:plasma membrane"/>
    <property type="evidence" value="ECO:0007669"/>
    <property type="project" value="TreeGrafter"/>
</dbReference>
<evidence type="ECO:0000256" key="1">
    <source>
        <dbReference type="SAM" id="Phobius"/>
    </source>
</evidence>
<dbReference type="Pfam" id="PF05360">
    <property type="entry name" value="YiaAB"/>
    <property type="match status" value="1"/>
</dbReference>
<keyword evidence="1" id="KW-1133">Transmembrane helix</keyword>
<dbReference type="GO" id="GO:0006974">
    <property type="term" value="P:DNA damage response"/>
    <property type="evidence" value="ECO:0007669"/>
    <property type="project" value="TreeGrafter"/>
</dbReference>
<evidence type="ECO:0000259" key="2">
    <source>
        <dbReference type="Pfam" id="PF05360"/>
    </source>
</evidence>
<sequence length="92" mass="10174">MNPNSQPHSGAWVSFTYASFLAAAVMVGAGILFLPLDWWAKGYLGMGVVMLVQSCVTMTKTVRDMHEASRMVNRIEDARTERLLMDVGKPVL</sequence>
<reference evidence="3 4" key="1">
    <citation type="submission" date="2015-07" db="EMBL/GenBank/DDBJ databases">
        <title>Whole genome sequencing of Bosea vaviloviae isolated from cave pool.</title>
        <authorList>
            <person name="Tan N.E.H."/>
            <person name="Lee Y.P."/>
            <person name="Gan H.M."/>
            <person name="Barton H."/>
            <person name="Savka M.A."/>
        </authorList>
    </citation>
    <scope>NUCLEOTIDE SEQUENCE [LARGE SCALE GENOMIC DNA]</scope>
    <source>
        <strain evidence="3 4">SD260</strain>
    </source>
</reference>
<keyword evidence="1" id="KW-0472">Membrane</keyword>
<comment type="caution">
    <text evidence="3">The sequence shown here is derived from an EMBL/GenBank/DDBJ whole genome shotgun (WGS) entry which is preliminary data.</text>
</comment>
<dbReference type="InterPro" id="IPR008024">
    <property type="entry name" value="YiaAB"/>
</dbReference>
<keyword evidence="4" id="KW-1185">Reference proteome</keyword>
<gene>
    <name evidence="3" type="ORF">AE618_07600</name>
</gene>
<dbReference type="PATRIC" id="fig|1526658.3.peg.2194"/>
<protein>
    <submittedName>
        <fullName evidence="3">YiaAB two helix domain-containing protein</fullName>
    </submittedName>
</protein>
<dbReference type="EMBL" id="LGSZ01000028">
    <property type="protein sequence ID" value="KPH81759.1"/>
    <property type="molecule type" value="Genomic_DNA"/>
</dbReference>
<feature type="transmembrane region" description="Helical" evidence="1">
    <location>
        <begin position="42"/>
        <end position="62"/>
    </location>
</feature>
<keyword evidence="1" id="KW-0812">Transmembrane</keyword>
<dbReference type="PANTHER" id="PTHR37290">
    <property type="entry name" value="INNER MEMBRANE PROTEIN YIAA-RELATED"/>
    <property type="match status" value="1"/>
</dbReference>
<name>A0A0N1F7B9_9HYPH</name>
<feature type="transmembrane region" description="Helical" evidence="1">
    <location>
        <begin position="12"/>
        <end position="36"/>
    </location>
</feature>